<accession>A0A916NFF7</accession>
<dbReference type="PIRSF" id="PIRSF017082">
    <property type="entry name" value="YflP"/>
    <property type="match status" value="1"/>
</dbReference>
<dbReference type="InterPro" id="IPR005064">
    <property type="entry name" value="BUG"/>
</dbReference>
<proteinExistence type="inferred from homology"/>
<dbReference type="Proteomes" id="UP000672934">
    <property type="component" value="Unassembled WGS sequence"/>
</dbReference>
<dbReference type="PANTHER" id="PTHR42928:SF5">
    <property type="entry name" value="BLR1237 PROTEIN"/>
    <property type="match status" value="1"/>
</dbReference>
<dbReference type="Pfam" id="PF03401">
    <property type="entry name" value="TctC"/>
    <property type="match status" value="1"/>
</dbReference>
<evidence type="ECO:0000313" key="4">
    <source>
        <dbReference type="Proteomes" id="UP000672934"/>
    </source>
</evidence>
<keyword evidence="2" id="KW-0732">Signal</keyword>
<dbReference type="PANTHER" id="PTHR42928">
    <property type="entry name" value="TRICARBOXYLATE-BINDING PROTEIN"/>
    <property type="match status" value="1"/>
</dbReference>
<name>A0A916NFF7_9BURK</name>
<reference evidence="3" key="1">
    <citation type="submission" date="2021-03" db="EMBL/GenBank/DDBJ databases">
        <authorList>
            <person name="Peeters C."/>
        </authorList>
    </citation>
    <scope>NUCLEOTIDE SEQUENCE</scope>
    <source>
        <strain evidence="3">LMG 31506</strain>
    </source>
</reference>
<dbReference type="AlphaFoldDB" id="A0A916NFF7"/>
<dbReference type="SUPFAM" id="SSF53850">
    <property type="entry name" value="Periplasmic binding protein-like II"/>
    <property type="match status" value="1"/>
</dbReference>
<dbReference type="Gene3D" id="3.40.190.150">
    <property type="entry name" value="Bordetella uptake gene, domain 1"/>
    <property type="match status" value="1"/>
</dbReference>
<evidence type="ECO:0008006" key="5">
    <source>
        <dbReference type="Google" id="ProtNLM"/>
    </source>
</evidence>
<dbReference type="Gene3D" id="3.40.190.10">
    <property type="entry name" value="Periplasmic binding protein-like II"/>
    <property type="match status" value="1"/>
</dbReference>
<evidence type="ECO:0000256" key="2">
    <source>
        <dbReference type="SAM" id="SignalP"/>
    </source>
</evidence>
<protein>
    <recommendedName>
        <fullName evidence="5">Tripartite tricarboxylate transporter substrate binding protein</fullName>
    </recommendedName>
</protein>
<dbReference type="PROSITE" id="PS51257">
    <property type="entry name" value="PROKAR_LIPOPROTEIN"/>
    <property type="match status" value="1"/>
</dbReference>
<gene>
    <name evidence="3" type="ORF">LMG31506_04927</name>
</gene>
<comment type="caution">
    <text evidence="3">The sequence shown here is derived from an EMBL/GenBank/DDBJ whole genome shotgun (WGS) entry which is preliminary data.</text>
</comment>
<dbReference type="InterPro" id="IPR042100">
    <property type="entry name" value="Bug_dom1"/>
</dbReference>
<dbReference type="EMBL" id="CAJPUY010000020">
    <property type="protein sequence ID" value="CAG2153857.1"/>
    <property type="molecule type" value="Genomic_DNA"/>
</dbReference>
<feature type="signal peptide" evidence="2">
    <location>
        <begin position="1"/>
        <end position="27"/>
    </location>
</feature>
<organism evidence="3 4">
    <name type="scientific">Cupriavidus yeoncheonensis</name>
    <dbReference type="NCBI Taxonomy" id="1462994"/>
    <lineage>
        <taxon>Bacteria</taxon>
        <taxon>Pseudomonadati</taxon>
        <taxon>Pseudomonadota</taxon>
        <taxon>Betaproteobacteria</taxon>
        <taxon>Burkholderiales</taxon>
        <taxon>Burkholderiaceae</taxon>
        <taxon>Cupriavidus</taxon>
    </lineage>
</organism>
<keyword evidence="4" id="KW-1185">Reference proteome</keyword>
<evidence type="ECO:0000256" key="1">
    <source>
        <dbReference type="ARBA" id="ARBA00006987"/>
    </source>
</evidence>
<evidence type="ECO:0000313" key="3">
    <source>
        <dbReference type="EMBL" id="CAG2153857.1"/>
    </source>
</evidence>
<feature type="chain" id="PRO_5036825707" description="Tripartite tricarboxylate transporter substrate binding protein" evidence="2">
    <location>
        <begin position="28"/>
        <end position="326"/>
    </location>
</feature>
<dbReference type="CDD" id="cd07012">
    <property type="entry name" value="PBP2_Bug_TTT"/>
    <property type="match status" value="1"/>
</dbReference>
<sequence>MTNRRERLCSLALAAAAAFGWMGSATATGSCPGGYLRVVVPNPAGGVGDLIARTLGNRAGTDLGETVVIENRAGATTVIGTNVVAKSTPDGCTILSLTASGVVASVLQKKLPYDLTRDFVPIVGVGSFPMVIAVPASSKFHSVADLAKAAKAEGITYASGGVGSLAHLSAARLIKEWGGKGNHIPYKGNSDAVQGLLGDQIQLFFPSTAEAIPLVKAGKIRLLAVTSDTRLPALPDVPTMKELGYADFKPRLWYAFLAPKGTPPTAVSRLTSAFAKAAASPDVKGKFSEMGFITDVKDPSAVSVLMKGEAERWGKVIAENHIQASD</sequence>
<comment type="similarity">
    <text evidence="1">Belongs to the UPF0065 (bug) family.</text>
</comment>
<dbReference type="RefSeq" id="WP_211949802.1">
    <property type="nucleotide sequence ID" value="NZ_CAJPUY010000020.1"/>
</dbReference>